<evidence type="ECO:0000313" key="2">
    <source>
        <dbReference type="EMBL" id="WVZ57145.1"/>
    </source>
</evidence>
<proteinExistence type="predicted"/>
<evidence type="ECO:0000256" key="1">
    <source>
        <dbReference type="SAM" id="MobiDB-lite"/>
    </source>
</evidence>
<dbReference type="Proteomes" id="UP001341281">
    <property type="component" value="Chromosome 02"/>
</dbReference>
<sequence length="136" mass="14754">MVSGDPSTGRRPPVAASGPRATVGTGEAEERRTAGRGLQRRQATVAEEQAMAIRQHRRPDTSRPTGAVDAVRRARHCRPWEMGHATMPMGLVHGGRQPITRPNSVVSVGVRWAATYACSRKKLATFPSTARRPHKG</sequence>
<protein>
    <submittedName>
        <fullName evidence="2">Uncharacterized protein</fullName>
    </submittedName>
</protein>
<dbReference type="EMBL" id="CP144746">
    <property type="protein sequence ID" value="WVZ57145.1"/>
    <property type="molecule type" value="Genomic_DNA"/>
</dbReference>
<name>A0AAQ3PUT2_PASNO</name>
<feature type="region of interest" description="Disordered" evidence="1">
    <location>
        <begin position="1"/>
        <end position="70"/>
    </location>
</feature>
<dbReference type="AlphaFoldDB" id="A0AAQ3PUT2"/>
<evidence type="ECO:0000313" key="3">
    <source>
        <dbReference type="Proteomes" id="UP001341281"/>
    </source>
</evidence>
<accession>A0AAQ3PUT2</accession>
<keyword evidence="3" id="KW-1185">Reference proteome</keyword>
<organism evidence="2 3">
    <name type="scientific">Paspalum notatum var. saurae</name>
    <dbReference type="NCBI Taxonomy" id="547442"/>
    <lineage>
        <taxon>Eukaryota</taxon>
        <taxon>Viridiplantae</taxon>
        <taxon>Streptophyta</taxon>
        <taxon>Embryophyta</taxon>
        <taxon>Tracheophyta</taxon>
        <taxon>Spermatophyta</taxon>
        <taxon>Magnoliopsida</taxon>
        <taxon>Liliopsida</taxon>
        <taxon>Poales</taxon>
        <taxon>Poaceae</taxon>
        <taxon>PACMAD clade</taxon>
        <taxon>Panicoideae</taxon>
        <taxon>Andropogonodae</taxon>
        <taxon>Paspaleae</taxon>
        <taxon>Paspalinae</taxon>
        <taxon>Paspalum</taxon>
    </lineage>
</organism>
<reference evidence="2 3" key="1">
    <citation type="submission" date="2024-02" db="EMBL/GenBank/DDBJ databases">
        <title>High-quality chromosome-scale genome assembly of Pensacola bahiagrass (Paspalum notatum Flugge var. saurae).</title>
        <authorList>
            <person name="Vega J.M."/>
            <person name="Podio M."/>
            <person name="Orjuela J."/>
            <person name="Siena L.A."/>
            <person name="Pessino S.C."/>
            <person name="Combes M.C."/>
            <person name="Mariac C."/>
            <person name="Albertini E."/>
            <person name="Pupilli F."/>
            <person name="Ortiz J.P.A."/>
            <person name="Leblanc O."/>
        </authorList>
    </citation>
    <scope>NUCLEOTIDE SEQUENCE [LARGE SCALE GENOMIC DNA]</scope>
    <source>
        <strain evidence="2">R1</strain>
        <tissue evidence="2">Leaf</tissue>
    </source>
</reference>
<gene>
    <name evidence="2" type="ORF">U9M48_007569</name>
</gene>